<evidence type="ECO:0000259" key="9">
    <source>
        <dbReference type="PROSITE" id="PS50888"/>
    </source>
</evidence>
<dbReference type="PANTHER" id="PTHR15741:SF23">
    <property type="entry name" value="MLX-INTERACTING PROTEIN"/>
    <property type="match status" value="1"/>
</dbReference>
<reference evidence="10" key="1">
    <citation type="submission" date="2023-06" db="EMBL/GenBank/DDBJ databases">
        <title>Reference genome for the Northern bat (Eptesicus nilssonii), a most northern bat species.</title>
        <authorList>
            <person name="Laine V.N."/>
            <person name="Pulliainen A.T."/>
            <person name="Lilley T.M."/>
        </authorList>
    </citation>
    <scope>NUCLEOTIDE SEQUENCE</scope>
    <source>
        <strain evidence="10">BLF_Eptnil</strain>
        <tissue evidence="10">Kidney</tissue>
    </source>
</reference>
<feature type="compositionally biased region" description="Polar residues" evidence="8">
    <location>
        <begin position="590"/>
        <end position="609"/>
    </location>
</feature>
<dbReference type="GO" id="GO:0005634">
    <property type="term" value="C:nucleus"/>
    <property type="evidence" value="ECO:0007669"/>
    <property type="project" value="UniProtKB-SubCell"/>
</dbReference>
<evidence type="ECO:0000256" key="3">
    <source>
        <dbReference type="ARBA" id="ARBA00023015"/>
    </source>
</evidence>
<feature type="compositionally biased region" description="Low complexity" evidence="8">
    <location>
        <begin position="334"/>
        <end position="343"/>
    </location>
</feature>
<feature type="coiled-coil region" evidence="7">
    <location>
        <begin position="666"/>
        <end position="707"/>
    </location>
</feature>
<feature type="region of interest" description="Disordered" evidence="8">
    <location>
        <begin position="266"/>
        <end position="288"/>
    </location>
</feature>
<keyword evidence="7" id="KW-0175">Coiled coil</keyword>
<feature type="compositionally biased region" description="Polar residues" evidence="8">
    <location>
        <begin position="371"/>
        <end position="380"/>
    </location>
</feature>
<dbReference type="AlphaFoldDB" id="A0AA40HD13"/>
<feature type="region of interest" description="Disordered" evidence="8">
    <location>
        <begin position="320"/>
        <end position="348"/>
    </location>
</feature>
<name>A0AA40HD13_CNENI</name>
<evidence type="ECO:0000256" key="2">
    <source>
        <dbReference type="ARBA" id="ARBA00022553"/>
    </source>
</evidence>
<dbReference type="GO" id="GO:0000981">
    <property type="term" value="F:DNA-binding transcription factor activity, RNA polymerase II-specific"/>
    <property type="evidence" value="ECO:0007669"/>
    <property type="project" value="TreeGrafter"/>
</dbReference>
<feature type="region of interest" description="Disordered" evidence="8">
    <location>
        <begin position="363"/>
        <end position="383"/>
    </location>
</feature>
<dbReference type="InterPro" id="IPR052207">
    <property type="entry name" value="Max-like/E-box_TFs"/>
</dbReference>
<evidence type="ECO:0000256" key="8">
    <source>
        <dbReference type="SAM" id="MobiDB-lite"/>
    </source>
</evidence>
<protein>
    <recommendedName>
        <fullName evidence="9">BHLH domain-containing protein</fullName>
    </recommendedName>
</protein>
<feature type="region of interest" description="Disordered" evidence="8">
    <location>
        <begin position="568"/>
        <end position="611"/>
    </location>
</feature>
<evidence type="ECO:0000256" key="5">
    <source>
        <dbReference type="ARBA" id="ARBA00023163"/>
    </source>
</evidence>
<evidence type="ECO:0000313" key="11">
    <source>
        <dbReference type="Proteomes" id="UP001177744"/>
    </source>
</evidence>
<evidence type="ECO:0000256" key="1">
    <source>
        <dbReference type="ARBA" id="ARBA00004123"/>
    </source>
</evidence>
<dbReference type="Proteomes" id="UP001177744">
    <property type="component" value="Unassembled WGS sequence"/>
</dbReference>
<sequence length="826" mass="90896">MCSHSFVNHPLPDHSDSDLVSWVQCFCKSLGEHSSDSNSPNESQGTNEFPSFLPFSGKLVSPKWKNFKGLKLQWRDKIRLNNAIWRAWYMQYLEKRKNPVCHFVTPLDGSVEVDEHRRPEAITTEGKYWKSRIEIVIREYHKWRTYFKKRLQQHKDEDLSSLAQEDDMLYWHKHRDGWKTPVPMEEDPLLDTDMLMSEFSDTLFSTLSSHPPVAWPNPREIAHLGNADMIQPGLIPLQPNLDFMDTFEPFQELFSSSRSIFGSMLSAPASTSAPDPNSPPAQVEGAGGGAQGCISLLGRGREPAVSAVMGWEKRLCPSVQGASCPPPLSPPLRTPSSSPQTLPHPGAGSSCCATSPSFCHPLNPPTPPTFLQPQKFSGASKSPAVITHTASTTLTHDASATTFSQSQGLIITTHHPTPSASPCGLALSPATQQPAVGPPQPRLTFVHPKPVSLTGGRPKQPPKIVPAPKPEPVSLVLKNACIAQAAFSGRPQAVIMTGPLKREGMLASTVSQSNVVITPAPIARAPGVTEFHSSILVTDLGHVTSSQPGPISRLFSASSVQDSLVKGEQAPLHGGSPQGAIVGSGRDGPNSGQASPCASEHSPSPQSPQKKLLREIPCRFQKCGCNRQMKHISAEQKRRFNIKMGFDTLNSLISNNSKLTSHAITLQKTVEYITKLQQERSQMQEEARRLRDEIEELNATIISCQQLLPATGVPVTRRQFDHMTDMFDEYVKSRTLQNWKFWIFSIIIKPLFESFKGMVSTSSLEELHRTALSWLDQRCSLPILRPMVLSTLRHLSTTTSILTDPSQLPKQAAEAVTRRGKRSGES</sequence>
<dbReference type="GO" id="GO:0000978">
    <property type="term" value="F:RNA polymerase II cis-regulatory region sequence-specific DNA binding"/>
    <property type="evidence" value="ECO:0007669"/>
    <property type="project" value="TreeGrafter"/>
</dbReference>
<evidence type="ECO:0000256" key="6">
    <source>
        <dbReference type="ARBA" id="ARBA00023242"/>
    </source>
</evidence>
<keyword evidence="4" id="KW-0238">DNA-binding</keyword>
<keyword evidence="2" id="KW-0597">Phosphoprotein</keyword>
<comment type="caution">
    <text evidence="10">The sequence shown here is derived from an EMBL/GenBank/DDBJ whole genome shotgun (WGS) entry which is preliminary data.</text>
</comment>
<dbReference type="InterPro" id="IPR011598">
    <property type="entry name" value="bHLH_dom"/>
</dbReference>
<dbReference type="PANTHER" id="PTHR15741">
    <property type="entry name" value="BASIC HELIX-LOOP-HELIX ZIP TRANSCRIPTION FACTOR"/>
    <property type="match status" value="1"/>
</dbReference>
<organism evidence="10 11">
    <name type="scientific">Cnephaeus nilssonii</name>
    <name type="common">Northern bat</name>
    <name type="synonym">Eptesicus nilssonii</name>
    <dbReference type="NCBI Taxonomy" id="3371016"/>
    <lineage>
        <taxon>Eukaryota</taxon>
        <taxon>Metazoa</taxon>
        <taxon>Chordata</taxon>
        <taxon>Craniata</taxon>
        <taxon>Vertebrata</taxon>
        <taxon>Euteleostomi</taxon>
        <taxon>Mammalia</taxon>
        <taxon>Eutheria</taxon>
        <taxon>Laurasiatheria</taxon>
        <taxon>Chiroptera</taxon>
        <taxon>Yangochiroptera</taxon>
        <taxon>Vespertilionidae</taxon>
        <taxon>Cnephaeus</taxon>
    </lineage>
</organism>
<keyword evidence="3" id="KW-0805">Transcription regulation</keyword>
<keyword evidence="6" id="KW-0539">Nucleus</keyword>
<feature type="compositionally biased region" description="Pro residues" evidence="8">
    <location>
        <begin position="324"/>
        <end position="333"/>
    </location>
</feature>
<dbReference type="Gene3D" id="4.10.280.10">
    <property type="entry name" value="Helix-loop-helix DNA-binding domain"/>
    <property type="match status" value="1"/>
</dbReference>
<dbReference type="Pfam" id="PF00010">
    <property type="entry name" value="HLH"/>
    <property type="match status" value="1"/>
</dbReference>
<accession>A0AA40HD13</accession>
<evidence type="ECO:0000256" key="7">
    <source>
        <dbReference type="SAM" id="Coils"/>
    </source>
</evidence>
<dbReference type="EMBL" id="JAULJE010000023">
    <property type="protein sequence ID" value="KAK1328617.1"/>
    <property type="molecule type" value="Genomic_DNA"/>
</dbReference>
<keyword evidence="5" id="KW-0804">Transcription</keyword>
<dbReference type="InterPro" id="IPR036638">
    <property type="entry name" value="HLH_DNA-bd_sf"/>
</dbReference>
<evidence type="ECO:0000256" key="4">
    <source>
        <dbReference type="ARBA" id="ARBA00023125"/>
    </source>
</evidence>
<feature type="domain" description="BHLH" evidence="9">
    <location>
        <begin position="626"/>
        <end position="676"/>
    </location>
</feature>
<evidence type="ECO:0000313" key="10">
    <source>
        <dbReference type="EMBL" id="KAK1328617.1"/>
    </source>
</evidence>
<keyword evidence="11" id="KW-1185">Reference proteome</keyword>
<dbReference type="CDD" id="cd19688">
    <property type="entry name" value="bHLHzip_MLXIP"/>
    <property type="match status" value="1"/>
</dbReference>
<dbReference type="PROSITE" id="PS50888">
    <property type="entry name" value="BHLH"/>
    <property type="match status" value="1"/>
</dbReference>
<dbReference type="SMART" id="SM00353">
    <property type="entry name" value="HLH"/>
    <property type="match status" value="1"/>
</dbReference>
<dbReference type="SUPFAM" id="SSF47459">
    <property type="entry name" value="HLH, helix-loop-helix DNA-binding domain"/>
    <property type="match status" value="1"/>
</dbReference>
<dbReference type="GO" id="GO:0046983">
    <property type="term" value="F:protein dimerization activity"/>
    <property type="evidence" value="ECO:0007669"/>
    <property type="project" value="InterPro"/>
</dbReference>
<comment type="subcellular location">
    <subcellularLocation>
        <location evidence="1">Nucleus</location>
    </subcellularLocation>
</comment>
<proteinExistence type="predicted"/>
<gene>
    <name evidence="10" type="ORF">QTO34_012190</name>
</gene>
<dbReference type="FunFam" id="4.10.280.10:FF:000028">
    <property type="entry name" value="MLX interacting protein like"/>
    <property type="match status" value="1"/>
</dbReference>